<keyword evidence="1 6" id="KW-0004">4Fe-4S</keyword>
<dbReference type="EMBL" id="LCDD01000021">
    <property type="protein sequence ID" value="KKS46180.1"/>
    <property type="molecule type" value="Genomic_DNA"/>
</dbReference>
<evidence type="ECO:0000313" key="8">
    <source>
        <dbReference type="EMBL" id="KKS46180.1"/>
    </source>
</evidence>
<dbReference type="GO" id="GO:0051539">
    <property type="term" value="F:4 iron, 4 sulfur cluster binding"/>
    <property type="evidence" value="ECO:0007669"/>
    <property type="project" value="UniProtKB-KW"/>
</dbReference>
<name>A0A0G0ZBT5_9BACT</name>
<keyword evidence="6" id="KW-0100">Branched-chain amino acid biosynthesis</keyword>
<dbReference type="NCBIfam" id="TIGR01343">
    <property type="entry name" value="hacA_fam"/>
    <property type="match status" value="1"/>
</dbReference>
<dbReference type="PANTHER" id="PTHR43822">
    <property type="entry name" value="HOMOACONITASE, MITOCHONDRIAL-RELATED"/>
    <property type="match status" value="1"/>
</dbReference>
<dbReference type="PATRIC" id="fig|1618442.3.peg.906"/>
<dbReference type="InterPro" id="IPR006251">
    <property type="entry name" value="Homoacnase/IPMdehydase_lsu"/>
</dbReference>
<dbReference type="UniPathway" id="UPA00048">
    <property type="reaction ID" value="UER00071"/>
</dbReference>
<evidence type="ECO:0000256" key="4">
    <source>
        <dbReference type="ARBA" id="ARBA00023014"/>
    </source>
</evidence>
<accession>A0A0G0ZBT5</accession>
<keyword evidence="5 6" id="KW-0456">Lyase</keyword>
<dbReference type="InterPro" id="IPR050067">
    <property type="entry name" value="IPM_dehydratase_rel_enz"/>
</dbReference>
<evidence type="ECO:0000256" key="3">
    <source>
        <dbReference type="ARBA" id="ARBA00023004"/>
    </source>
</evidence>
<keyword evidence="6" id="KW-0028">Amino-acid biosynthesis</keyword>
<proteinExistence type="inferred from homology"/>
<dbReference type="CDD" id="cd01583">
    <property type="entry name" value="IPMI"/>
    <property type="match status" value="1"/>
</dbReference>
<dbReference type="SUPFAM" id="SSF53732">
    <property type="entry name" value="Aconitase iron-sulfur domain"/>
    <property type="match status" value="1"/>
</dbReference>
<comment type="function">
    <text evidence="6">Catalyzes the isomerization between 2-isopropylmalate and 3-isopropylmalate, via the formation of 2-isopropylmaleate.</text>
</comment>
<feature type="binding site" evidence="6">
    <location>
        <position position="374"/>
    </location>
    <ligand>
        <name>[4Fe-4S] cluster</name>
        <dbReference type="ChEBI" id="CHEBI:49883"/>
    </ligand>
</feature>
<dbReference type="NCBIfam" id="NF001614">
    <property type="entry name" value="PRK00402.1"/>
    <property type="match status" value="1"/>
</dbReference>
<dbReference type="GO" id="GO:0046872">
    <property type="term" value="F:metal ion binding"/>
    <property type="evidence" value="ECO:0007669"/>
    <property type="project" value="UniProtKB-KW"/>
</dbReference>
<evidence type="ECO:0000256" key="1">
    <source>
        <dbReference type="ARBA" id="ARBA00022485"/>
    </source>
</evidence>
<comment type="cofactor">
    <cofactor evidence="6">
        <name>[4Fe-4S] cluster</name>
        <dbReference type="ChEBI" id="CHEBI:49883"/>
    </cofactor>
    <text evidence="6">Binds 1 [4Fe-4S] cluster per subunit.</text>
</comment>
<comment type="catalytic activity">
    <reaction evidence="6">
        <text>(2R,3S)-3-isopropylmalate = (2S)-2-isopropylmalate</text>
        <dbReference type="Rhea" id="RHEA:32287"/>
        <dbReference type="ChEBI" id="CHEBI:1178"/>
        <dbReference type="ChEBI" id="CHEBI:35121"/>
        <dbReference type="EC" id="4.2.1.33"/>
    </reaction>
</comment>
<keyword evidence="2 6" id="KW-0479">Metal-binding</keyword>
<keyword evidence="3 6" id="KW-0408">Iron</keyword>
<keyword evidence="4 6" id="KW-0411">Iron-sulfur</keyword>
<evidence type="ECO:0000256" key="2">
    <source>
        <dbReference type="ARBA" id="ARBA00022723"/>
    </source>
</evidence>
<comment type="pathway">
    <text evidence="6">Amino-acid biosynthesis; L-leucine biosynthesis; L-leucine from 3-methyl-2-oxobutanoate: step 2/4.</text>
</comment>
<keyword evidence="6" id="KW-0432">Leucine biosynthesis</keyword>
<evidence type="ECO:0000256" key="6">
    <source>
        <dbReference type="HAMAP-Rule" id="MF_01027"/>
    </source>
</evidence>
<protein>
    <recommendedName>
        <fullName evidence="6">3-isopropylmalate dehydratase large subunit</fullName>
        <ecNumber evidence="6">4.2.1.33</ecNumber>
    </recommendedName>
    <alternativeName>
        <fullName evidence="6">Alpha-IPM isomerase</fullName>
        <shortName evidence="6">IPMI</shortName>
    </alternativeName>
    <alternativeName>
        <fullName evidence="6">Isopropylmalate isomerase</fullName>
    </alternativeName>
</protein>
<evidence type="ECO:0000256" key="5">
    <source>
        <dbReference type="ARBA" id="ARBA00023239"/>
    </source>
</evidence>
<dbReference type="InterPro" id="IPR011826">
    <property type="entry name" value="HAcnase/IPMdehydase_lsu_prok"/>
</dbReference>
<dbReference type="InterPro" id="IPR015931">
    <property type="entry name" value="Acnase/IPM_dHydase_lsu_aba_1/3"/>
</dbReference>
<comment type="subunit">
    <text evidence="6">Heterodimer of LeuC and LeuD.</text>
</comment>
<feature type="binding site" evidence="6">
    <location>
        <position position="314"/>
    </location>
    <ligand>
        <name>[4Fe-4S] cluster</name>
        <dbReference type="ChEBI" id="CHEBI:49883"/>
    </ligand>
</feature>
<dbReference type="InterPro" id="IPR001030">
    <property type="entry name" value="Acoase/IPM_deHydtase_lsu_aba"/>
</dbReference>
<dbReference type="InterPro" id="IPR036008">
    <property type="entry name" value="Aconitase_4Fe-4S_dom"/>
</dbReference>
<dbReference type="PRINTS" id="PR00415">
    <property type="entry name" value="ACONITASE"/>
</dbReference>
<dbReference type="InterPro" id="IPR018136">
    <property type="entry name" value="Aconitase_4Fe-4S_BS"/>
</dbReference>
<reference evidence="8 9" key="1">
    <citation type="journal article" date="2015" name="Nature">
        <title>rRNA introns, odd ribosomes, and small enigmatic genomes across a large radiation of phyla.</title>
        <authorList>
            <person name="Brown C.T."/>
            <person name="Hug L.A."/>
            <person name="Thomas B.C."/>
            <person name="Sharon I."/>
            <person name="Castelle C.J."/>
            <person name="Singh A."/>
            <person name="Wilkins M.J."/>
            <person name="Williams K.H."/>
            <person name="Banfield J.F."/>
        </authorList>
    </citation>
    <scope>NUCLEOTIDE SEQUENCE [LARGE SCALE GENOMIC DNA]</scope>
</reference>
<feature type="binding site" evidence="6">
    <location>
        <position position="377"/>
    </location>
    <ligand>
        <name>[4Fe-4S] cluster</name>
        <dbReference type="ChEBI" id="CHEBI:49883"/>
    </ligand>
</feature>
<organism evidence="8 9">
    <name type="scientific">Candidatus Gottesmanbacteria bacterium GW2011_GWA2_42_18</name>
    <dbReference type="NCBI Taxonomy" id="1618442"/>
    <lineage>
        <taxon>Bacteria</taxon>
        <taxon>Candidatus Gottesmaniibacteriota</taxon>
    </lineage>
</organism>
<dbReference type="PANTHER" id="PTHR43822:SF2">
    <property type="entry name" value="HOMOACONITASE, MITOCHONDRIAL"/>
    <property type="match status" value="1"/>
</dbReference>
<dbReference type="HAMAP" id="MF_01027">
    <property type="entry name" value="LeuC_type2"/>
    <property type="match status" value="1"/>
</dbReference>
<dbReference type="Proteomes" id="UP000034320">
    <property type="component" value="Unassembled WGS sequence"/>
</dbReference>
<dbReference type="EC" id="4.2.1.33" evidence="6"/>
<dbReference type="InterPro" id="IPR033941">
    <property type="entry name" value="IPMI_cat"/>
</dbReference>
<dbReference type="PROSITE" id="PS01244">
    <property type="entry name" value="ACONITASE_2"/>
    <property type="match status" value="1"/>
</dbReference>
<dbReference type="Gene3D" id="3.30.499.10">
    <property type="entry name" value="Aconitase, domain 3"/>
    <property type="match status" value="2"/>
</dbReference>
<comment type="similarity">
    <text evidence="6">Belongs to the aconitase/IPM isomerase family. LeuC type 2 subfamily.</text>
</comment>
<evidence type="ECO:0000259" key="7">
    <source>
        <dbReference type="Pfam" id="PF00330"/>
    </source>
</evidence>
<feature type="domain" description="Aconitase/3-isopropylmalate dehydratase large subunit alpha/beta/alpha" evidence="7">
    <location>
        <begin position="23"/>
        <end position="425"/>
    </location>
</feature>
<dbReference type="AlphaFoldDB" id="A0A0G0ZBT5"/>
<evidence type="ECO:0000313" key="9">
    <source>
        <dbReference type="Proteomes" id="UP000034320"/>
    </source>
</evidence>
<comment type="caution">
    <text evidence="8">The sequence shown here is derived from an EMBL/GenBank/DDBJ whole genome shotgun (WGS) entry which is preliminary data.</text>
</comment>
<dbReference type="GO" id="GO:0009098">
    <property type="term" value="P:L-leucine biosynthetic process"/>
    <property type="evidence" value="ECO:0007669"/>
    <property type="project" value="UniProtKB-UniRule"/>
</dbReference>
<gene>
    <name evidence="6" type="primary">leuC</name>
    <name evidence="8" type="ORF">UV09_C0021G0012</name>
</gene>
<dbReference type="Pfam" id="PF00330">
    <property type="entry name" value="Aconitase"/>
    <property type="match status" value="1"/>
</dbReference>
<dbReference type="GO" id="GO:0003861">
    <property type="term" value="F:3-isopropylmalate dehydratase activity"/>
    <property type="evidence" value="ECO:0007669"/>
    <property type="project" value="UniProtKB-UniRule"/>
</dbReference>
<dbReference type="NCBIfam" id="TIGR02086">
    <property type="entry name" value="IPMI_arch"/>
    <property type="match status" value="1"/>
</dbReference>
<sequence>MKKLLRIFIKNMGKADRDQTIAEKIFSSHSGKNVYAGDFVLANLDLVMAHDTTCAWALEPFYKIAKKVWDKKKIFIPFDHAYPAPNTEMASLQSAIRKFADEQGIPVTTDGVCHQIMSERFINPGNLILGADSHSPTGGGLGALTIGVGSTDAAIAMATGICWFKVPPTVRIEINGKLPKGVFSKDVVLNVAKSIGPDGGNYKVLEYGGETVCSFNVPERLTLTNMSAEMGAKAAIVEPDENTSEYLVKNNRAYKFNKSDLASDKKANYEKIMRFDISSLEPLIAKPPDIDNVAKVSEVEKEKIKLDQIFIGSCTNCRIEDLDIVASIWKNRKLHPGLRVIVTPASKLVYLQALQKGYVKFFMELGAVVTNPGCGPCLGRHQGVLADNEVCVSTSNRNFTGRMGSPKALIYLASPATAAASAITGFITDPRNYLS</sequence>